<dbReference type="EMBL" id="NLAX01000008">
    <property type="protein sequence ID" value="PKS11323.1"/>
    <property type="molecule type" value="Genomic_DNA"/>
</dbReference>
<dbReference type="Gene3D" id="1.10.1740.120">
    <property type="match status" value="1"/>
</dbReference>
<proteinExistence type="predicted"/>
<dbReference type="InParanoid" id="A0A2N3NFW1"/>
<dbReference type="OrthoDB" id="10455092at2759"/>
<feature type="chain" id="PRO_5014788106" evidence="1">
    <location>
        <begin position="20"/>
        <end position="217"/>
    </location>
</feature>
<keyword evidence="1" id="KW-0732">Signal</keyword>
<comment type="caution">
    <text evidence="2">The sequence shown here is derived from an EMBL/GenBank/DDBJ whole genome shotgun (WGS) entry which is preliminary data.</text>
</comment>
<organism evidence="2 3">
    <name type="scientific">Lomentospora prolificans</name>
    <dbReference type="NCBI Taxonomy" id="41688"/>
    <lineage>
        <taxon>Eukaryota</taxon>
        <taxon>Fungi</taxon>
        <taxon>Dikarya</taxon>
        <taxon>Ascomycota</taxon>
        <taxon>Pezizomycotina</taxon>
        <taxon>Sordariomycetes</taxon>
        <taxon>Hypocreomycetidae</taxon>
        <taxon>Microascales</taxon>
        <taxon>Microascaceae</taxon>
        <taxon>Lomentospora</taxon>
    </lineage>
</organism>
<gene>
    <name evidence="2" type="ORF">jhhlp_003085</name>
</gene>
<evidence type="ECO:0000313" key="3">
    <source>
        <dbReference type="Proteomes" id="UP000233524"/>
    </source>
</evidence>
<keyword evidence="3" id="KW-1185">Reference proteome</keyword>
<name>A0A2N3NFW1_9PEZI</name>
<accession>A0A2N3NFW1</accession>
<protein>
    <submittedName>
        <fullName evidence="2">Uncharacterized protein</fullName>
    </submittedName>
</protein>
<dbReference type="AlphaFoldDB" id="A0A2N3NFW1"/>
<dbReference type="Proteomes" id="UP000233524">
    <property type="component" value="Unassembled WGS sequence"/>
</dbReference>
<sequence>MHFTIIPTAILLAASAVSAFTVPREEPSKPSSGNVDLDVADDYSSLLAYNLISALALHQQQAGEEDAGLSTLSARDLDDIEIDEDLLELLLDNEAIAALAARSLPDTSPAHALIARDPGFMDSIRKKAKAAGKAIKDFAHDTKELIQDAADGLIGKCNIAKCGKALGPATVSCLKAAKNRGANIAADLSCIQKALKARNTVPKACAGCPSAIKKHYS</sequence>
<evidence type="ECO:0000256" key="1">
    <source>
        <dbReference type="SAM" id="SignalP"/>
    </source>
</evidence>
<feature type="signal peptide" evidence="1">
    <location>
        <begin position="1"/>
        <end position="19"/>
    </location>
</feature>
<reference evidence="2 3" key="1">
    <citation type="journal article" date="2017" name="G3 (Bethesda)">
        <title>First Draft Genome Sequence of the Pathogenic Fungus Lomentospora prolificans (Formerly Scedosporium prolificans).</title>
        <authorList>
            <person name="Luo R."/>
            <person name="Zimin A."/>
            <person name="Workman R."/>
            <person name="Fan Y."/>
            <person name="Pertea G."/>
            <person name="Grossman N."/>
            <person name="Wear M.P."/>
            <person name="Jia B."/>
            <person name="Miller H."/>
            <person name="Casadevall A."/>
            <person name="Timp W."/>
            <person name="Zhang S.X."/>
            <person name="Salzberg S.L."/>
        </authorList>
    </citation>
    <scope>NUCLEOTIDE SEQUENCE [LARGE SCALE GENOMIC DNA]</scope>
    <source>
        <strain evidence="2 3">JHH-5317</strain>
    </source>
</reference>
<evidence type="ECO:0000313" key="2">
    <source>
        <dbReference type="EMBL" id="PKS11323.1"/>
    </source>
</evidence>
<dbReference type="VEuPathDB" id="FungiDB:jhhlp_003085"/>